<evidence type="ECO:0000313" key="2">
    <source>
        <dbReference type="Proteomes" id="UP000593574"/>
    </source>
</evidence>
<dbReference type="AlphaFoldDB" id="A0A7J8ZTN6"/>
<evidence type="ECO:0000313" key="1">
    <source>
        <dbReference type="EMBL" id="MBA0715177.1"/>
    </source>
</evidence>
<keyword evidence="2" id="KW-1185">Reference proteome</keyword>
<proteinExistence type="predicted"/>
<dbReference type="Proteomes" id="UP000593574">
    <property type="component" value="Unassembled WGS sequence"/>
</dbReference>
<comment type="caution">
    <text evidence="1">The sequence shown here is derived from an EMBL/GenBank/DDBJ whole genome shotgun (WGS) entry which is preliminary data.</text>
</comment>
<accession>A0A7J8ZTN6</accession>
<organism evidence="1 2">
    <name type="scientific">Gossypium laxum</name>
    <dbReference type="NCBI Taxonomy" id="34288"/>
    <lineage>
        <taxon>Eukaryota</taxon>
        <taxon>Viridiplantae</taxon>
        <taxon>Streptophyta</taxon>
        <taxon>Embryophyta</taxon>
        <taxon>Tracheophyta</taxon>
        <taxon>Spermatophyta</taxon>
        <taxon>Magnoliopsida</taxon>
        <taxon>eudicotyledons</taxon>
        <taxon>Gunneridae</taxon>
        <taxon>Pentapetalae</taxon>
        <taxon>rosids</taxon>
        <taxon>malvids</taxon>
        <taxon>Malvales</taxon>
        <taxon>Malvaceae</taxon>
        <taxon>Malvoideae</taxon>
        <taxon>Gossypium</taxon>
    </lineage>
</organism>
<sequence length="85" mass="9828">MMKDERCFEQSQNEITLAKIEEIFGKEDIEGETYIEKGCLEMRLDKLRVPDNEFSSPIILGIDPSNLSDKELDSQLEDISRLFSL</sequence>
<dbReference type="EMBL" id="JABEZV010000007">
    <property type="protein sequence ID" value="MBA0715177.1"/>
    <property type="molecule type" value="Genomic_DNA"/>
</dbReference>
<name>A0A7J8ZTN6_9ROSI</name>
<protein>
    <submittedName>
        <fullName evidence="1">Uncharacterized protein</fullName>
    </submittedName>
</protein>
<reference evidence="1 2" key="1">
    <citation type="journal article" date="2019" name="Genome Biol. Evol.">
        <title>Insights into the evolution of the New World diploid cottons (Gossypium, subgenus Houzingenia) based on genome sequencing.</title>
        <authorList>
            <person name="Grover C.E."/>
            <person name="Arick M.A. 2nd"/>
            <person name="Thrash A."/>
            <person name="Conover J.L."/>
            <person name="Sanders W.S."/>
            <person name="Peterson D.G."/>
            <person name="Frelichowski J.E."/>
            <person name="Scheffler J.A."/>
            <person name="Scheffler B.E."/>
            <person name="Wendel J.F."/>
        </authorList>
    </citation>
    <scope>NUCLEOTIDE SEQUENCE [LARGE SCALE GENOMIC DNA]</scope>
    <source>
        <strain evidence="1">4</strain>
        <tissue evidence="1">Leaf</tissue>
    </source>
</reference>
<gene>
    <name evidence="1" type="ORF">Golax_014095</name>
</gene>